<feature type="transmembrane region" description="Helical" evidence="1">
    <location>
        <begin position="96"/>
        <end position="119"/>
    </location>
</feature>
<dbReference type="Pfam" id="PF09335">
    <property type="entry name" value="VTT_dom"/>
    <property type="match status" value="1"/>
</dbReference>
<dbReference type="EMBL" id="VSSQ01000208">
    <property type="protein sequence ID" value="MPL85612.1"/>
    <property type="molecule type" value="Genomic_DNA"/>
</dbReference>
<protein>
    <submittedName>
        <fullName evidence="3">Inner membrane protein YqaA</fullName>
    </submittedName>
</protein>
<evidence type="ECO:0000256" key="1">
    <source>
        <dbReference type="SAM" id="Phobius"/>
    </source>
</evidence>
<evidence type="ECO:0000259" key="2">
    <source>
        <dbReference type="Pfam" id="PF09335"/>
    </source>
</evidence>
<evidence type="ECO:0000313" key="3">
    <source>
        <dbReference type="EMBL" id="MPL85612.1"/>
    </source>
</evidence>
<proteinExistence type="predicted"/>
<dbReference type="AlphaFoldDB" id="A0A644V475"/>
<keyword evidence="1" id="KW-0812">Transmembrane</keyword>
<sequence>MIEFLESYGFLGLFTGSFLAATIVPFSSDVLIIGVLVAGMNPLLAFLWATAGNWLGGLTSYWIGHFGKWQWIEKWMGVSEEKLLRQKHWIDKHGSLIAFFSWVPFFGDVLSLGLGFYKVNFTKSAIFMLIGKAVRYAFWILLYFMLGDTLADFKIL</sequence>
<dbReference type="PANTHER" id="PTHR42709">
    <property type="entry name" value="ALKALINE PHOSPHATASE LIKE PROTEIN"/>
    <property type="match status" value="1"/>
</dbReference>
<feature type="transmembrane region" description="Helical" evidence="1">
    <location>
        <begin position="125"/>
        <end position="146"/>
    </location>
</feature>
<gene>
    <name evidence="3" type="primary">yqaA_5</name>
    <name evidence="3" type="ORF">SDC9_31582</name>
</gene>
<organism evidence="3">
    <name type="scientific">bioreactor metagenome</name>
    <dbReference type="NCBI Taxonomy" id="1076179"/>
    <lineage>
        <taxon>unclassified sequences</taxon>
        <taxon>metagenomes</taxon>
        <taxon>ecological metagenomes</taxon>
    </lineage>
</organism>
<dbReference type="InterPro" id="IPR032816">
    <property type="entry name" value="VTT_dom"/>
</dbReference>
<dbReference type="InterPro" id="IPR051311">
    <property type="entry name" value="DedA_domain"/>
</dbReference>
<feature type="domain" description="VTT" evidence="2">
    <location>
        <begin position="30"/>
        <end position="142"/>
    </location>
</feature>
<accession>A0A644V475</accession>
<keyword evidence="1" id="KW-0472">Membrane</keyword>
<dbReference type="PANTHER" id="PTHR42709:SF4">
    <property type="entry name" value="INNER MEMBRANE PROTEIN YQAA"/>
    <property type="match status" value="1"/>
</dbReference>
<name>A0A644V475_9ZZZZ</name>
<keyword evidence="1" id="KW-1133">Transmembrane helix</keyword>
<feature type="transmembrane region" description="Helical" evidence="1">
    <location>
        <begin position="12"/>
        <end position="37"/>
    </location>
</feature>
<comment type="caution">
    <text evidence="3">The sequence shown here is derived from an EMBL/GenBank/DDBJ whole genome shotgun (WGS) entry which is preliminary data.</text>
</comment>
<feature type="transmembrane region" description="Helical" evidence="1">
    <location>
        <begin position="43"/>
        <end position="64"/>
    </location>
</feature>
<reference evidence="3" key="1">
    <citation type="submission" date="2019-08" db="EMBL/GenBank/DDBJ databases">
        <authorList>
            <person name="Kucharzyk K."/>
            <person name="Murdoch R.W."/>
            <person name="Higgins S."/>
            <person name="Loffler F."/>
        </authorList>
    </citation>
    <scope>NUCLEOTIDE SEQUENCE</scope>
</reference>